<accession>A0A9W9F209</accession>
<dbReference type="EMBL" id="JAPMSZ010000009">
    <property type="protein sequence ID" value="KAJ5092150.1"/>
    <property type="molecule type" value="Genomic_DNA"/>
</dbReference>
<protein>
    <submittedName>
        <fullName evidence="2">Uncharacterized protein</fullName>
    </submittedName>
</protein>
<dbReference type="AlphaFoldDB" id="A0A9W9F209"/>
<name>A0A9W9F209_9EURO</name>
<gene>
    <name evidence="2" type="ORF">NUU61_007020</name>
</gene>
<feature type="compositionally biased region" description="Polar residues" evidence="1">
    <location>
        <begin position="99"/>
        <end position="110"/>
    </location>
</feature>
<reference evidence="2" key="1">
    <citation type="submission" date="2022-11" db="EMBL/GenBank/DDBJ databases">
        <authorList>
            <person name="Petersen C."/>
        </authorList>
    </citation>
    <scope>NUCLEOTIDE SEQUENCE</scope>
    <source>
        <strain evidence="2">IBT 34128</strain>
    </source>
</reference>
<evidence type="ECO:0000256" key="1">
    <source>
        <dbReference type="SAM" id="MobiDB-lite"/>
    </source>
</evidence>
<dbReference type="GeneID" id="81396714"/>
<dbReference type="OrthoDB" id="4364441at2759"/>
<organism evidence="2 3">
    <name type="scientific">Penicillium alfredii</name>
    <dbReference type="NCBI Taxonomy" id="1506179"/>
    <lineage>
        <taxon>Eukaryota</taxon>
        <taxon>Fungi</taxon>
        <taxon>Dikarya</taxon>
        <taxon>Ascomycota</taxon>
        <taxon>Pezizomycotina</taxon>
        <taxon>Eurotiomycetes</taxon>
        <taxon>Eurotiomycetidae</taxon>
        <taxon>Eurotiales</taxon>
        <taxon>Aspergillaceae</taxon>
        <taxon>Penicillium</taxon>
    </lineage>
</organism>
<dbReference type="RefSeq" id="XP_056510345.1">
    <property type="nucleotide sequence ID" value="XM_056657545.1"/>
</dbReference>
<sequence length="127" mass="14685">MLAVTTDNASNNGTLLRPKRVPWKQLMLNALKAGKQKLSDYYAETDRVSNDLYAISTVMAPQNKFQFFKSKEWDPYRDEYRESLKDYLKPYQQQLMDAQLPTQAQASKGQGTELDMILEPEESQQLT</sequence>
<proteinExistence type="predicted"/>
<reference evidence="2" key="2">
    <citation type="journal article" date="2023" name="IMA Fungus">
        <title>Comparative genomic study of the Penicillium genus elucidates a diverse pangenome and 15 lateral gene transfer events.</title>
        <authorList>
            <person name="Petersen C."/>
            <person name="Sorensen T."/>
            <person name="Nielsen M.R."/>
            <person name="Sondergaard T.E."/>
            <person name="Sorensen J.L."/>
            <person name="Fitzpatrick D.A."/>
            <person name="Frisvad J.C."/>
            <person name="Nielsen K.L."/>
        </authorList>
    </citation>
    <scope>NUCLEOTIDE SEQUENCE</scope>
    <source>
        <strain evidence="2">IBT 34128</strain>
    </source>
</reference>
<dbReference type="Proteomes" id="UP001141434">
    <property type="component" value="Unassembled WGS sequence"/>
</dbReference>
<keyword evidence="3" id="KW-1185">Reference proteome</keyword>
<feature type="region of interest" description="Disordered" evidence="1">
    <location>
        <begin position="99"/>
        <end position="127"/>
    </location>
</feature>
<feature type="compositionally biased region" description="Acidic residues" evidence="1">
    <location>
        <begin position="116"/>
        <end position="127"/>
    </location>
</feature>
<evidence type="ECO:0000313" key="2">
    <source>
        <dbReference type="EMBL" id="KAJ5092150.1"/>
    </source>
</evidence>
<evidence type="ECO:0000313" key="3">
    <source>
        <dbReference type="Proteomes" id="UP001141434"/>
    </source>
</evidence>
<comment type="caution">
    <text evidence="2">The sequence shown here is derived from an EMBL/GenBank/DDBJ whole genome shotgun (WGS) entry which is preliminary data.</text>
</comment>